<reference evidence="1" key="1">
    <citation type="submission" date="2020-06" db="EMBL/GenBank/DDBJ databases">
        <authorList>
            <person name="Li T."/>
            <person name="Hu X."/>
            <person name="Zhang T."/>
            <person name="Song X."/>
            <person name="Zhang H."/>
            <person name="Dai N."/>
            <person name="Sheng W."/>
            <person name="Hou X."/>
            <person name="Wei L."/>
        </authorList>
    </citation>
    <scope>NUCLEOTIDE SEQUENCE</scope>
    <source>
        <strain evidence="1">G02</strain>
        <tissue evidence="1">Leaf</tissue>
    </source>
</reference>
<dbReference type="AlphaFoldDB" id="A0AAW2VYK0"/>
<comment type="caution">
    <text evidence="1">The sequence shown here is derived from an EMBL/GenBank/DDBJ whole genome shotgun (WGS) entry which is preliminary data.</text>
</comment>
<gene>
    <name evidence="1" type="ORF">Sradi_0181300</name>
</gene>
<accession>A0AAW2VYK0</accession>
<evidence type="ECO:0000313" key="1">
    <source>
        <dbReference type="EMBL" id="KAL0434734.1"/>
    </source>
</evidence>
<sequence length="77" mass="9306">MNGCGIKDSSNYRRTRPIKLHKISGVKLERFCEDRMGQYPGRYQSQHPCWRFQEHNSRTVRKAYQDTLHRRRILQGK</sequence>
<dbReference type="EMBL" id="JACGWJ010000002">
    <property type="protein sequence ID" value="KAL0434734.1"/>
    <property type="molecule type" value="Genomic_DNA"/>
</dbReference>
<organism evidence="1">
    <name type="scientific">Sesamum radiatum</name>
    <name type="common">Black benniseed</name>
    <dbReference type="NCBI Taxonomy" id="300843"/>
    <lineage>
        <taxon>Eukaryota</taxon>
        <taxon>Viridiplantae</taxon>
        <taxon>Streptophyta</taxon>
        <taxon>Embryophyta</taxon>
        <taxon>Tracheophyta</taxon>
        <taxon>Spermatophyta</taxon>
        <taxon>Magnoliopsida</taxon>
        <taxon>eudicotyledons</taxon>
        <taxon>Gunneridae</taxon>
        <taxon>Pentapetalae</taxon>
        <taxon>asterids</taxon>
        <taxon>lamiids</taxon>
        <taxon>Lamiales</taxon>
        <taxon>Pedaliaceae</taxon>
        <taxon>Sesamum</taxon>
    </lineage>
</organism>
<proteinExistence type="predicted"/>
<name>A0AAW2VYK0_SESRA</name>
<protein>
    <submittedName>
        <fullName evidence="1">Uncharacterized protein</fullName>
    </submittedName>
</protein>
<reference evidence="1" key="2">
    <citation type="journal article" date="2024" name="Plant">
        <title>Genomic evolution and insights into agronomic trait innovations of Sesamum species.</title>
        <authorList>
            <person name="Miao H."/>
            <person name="Wang L."/>
            <person name="Qu L."/>
            <person name="Liu H."/>
            <person name="Sun Y."/>
            <person name="Le M."/>
            <person name="Wang Q."/>
            <person name="Wei S."/>
            <person name="Zheng Y."/>
            <person name="Lin W."/>
            <person name="Duan Y."/>
            <person name="Cao H."/>
            <person name="Xiong S."/>
            <person name="Wang X."/>
            <person name="Wei L."/>
            <person name="Li C."/>
            <person name="Ma Q."/>
            <person name="Ju M."/>
            <person name="Zhao R."/>
            <person name="Li G."/>
            <person name="Mu C."/>
            <person name="Tian Q."/>
            <person name="Mei H."/>
            <person name="Zhang T."/>
            <person name="Gao T."/>
            <person name="Zhang H."/>
        </authorList>
    </citation>
    <scope>NUCLEOTIDE SEQUENCE</scope>
    <source>
        <strain evidence="1">G02</strain>
    </source>
</reference>